<organism evidence="8 9">
    <name type="scientific">Riccia fluitans</name>
    <dbReference type="NCBI Taxonomy" id="41844"/>
    <lineage>
        <taxon>Eukaryota</taxon>
        <taxon>Viridiplantae</taxon>
        <taxon>Streptophyta</taxon>
        <taxon>Embryophyta</taxon>
        <taxon>Marchantiophyta</taxon>
        <taxon>Marchantiopsida</taxon>
        <taxon>Marchantiidae</taxon>
        <taxon>Marchantiales</taxon>
        <taxon>Ricciaceae</taxon>
        <taxon>Riccia</taxon>
    </lineage>
</organism>
<name>A0ABD1YNY4_9MARC</name>
<keyword evidence="4 5" id="KW-0472">Membrane</keyword>
<evidence type="ECO:0000256" key="3">
    <source>
        <dbReference type="ARBA" id="ARBA00022989"/>
    </source>
</evidence>
<dbReference type="PANTHER" id="PTHR31898:SF1">
    <property type="entry name" value="TLC DOMAIN-CONTAINING PROTEIN 5"/>
    <property type="match status" value="1"/>
</dbReference>
<dbReference type="Proteomes" id="UP001605036">
    <property type="component" value="Unassembled WGS sequence"/>
</dbReference>
<dbReference type="EMBL" id="JBHFFA010000004">
    <property type="protein sequence ID" value="KAL2632303.1"/>
    <property type="molecule type" value="Genomic_DNA"/>
</dbReference>
<dbReference type="PROSITE" id="PS50922">
    <property type="entry name" value="TLC"/>
    <property type="match status" value="1"/>
</dbReference>
<evidence type="ECO:0000256" key="1">
    <source>
        <dbReference type="ARBA" id="ARBA00004141"/>
    </source>
</evidence>
<evidence type="ECO:0000256" key="6">
    <source>
        <dbReference type="SAM" id="Phobius"/>
    </source>
</evidence>
<dbReference type="SMART" id="SM00724">
    <property type="entry name" value="TLC"/>
    <property type="match status" value="1"/>
</dbReference>
<evidence type="ECO:0000256" key="5">
    <source>
        <dbReference type="PROSITE-ProRule" id="PRU00205"/>
    </source>
</evidence>
<feature type="transmembrane region" description="Helical" evidence="6">
    <location>
        <begin position="160"/>
        <end position="182"/>
    </location>
</feature>
<dbReference type="Pfam" id="PF03798">
    <property type="entry name" value="TRAM_LAG1_CLN8"/>
    <property type="match status" value="1"/>
</dbReference>
<keyword evidence="2 5" id="KW-0812">Transmembrane</keyword>
<dbReference type="InterPro" id="IPR006634">
    <property type="entry name" value="TLC-dom"/>
</dbReference>
<dbReference type="InterPro" id="IPR042512">
    <property type="entry name" value="TLCD5"/>
</dbReference>
<accession>A0ABD1YNY4</accession>
<feature type="transmembrane region" description="Helical" evidence="6">
    <location>
        <begin position="188"/>
        <end position="209"/>
    </location>
</feature>
<comment type="caution">
    <text evidence="8">The sequence shown here is derived from an EMBL/GenBank/DDBJ whole genome shotgun (WGS) entry which is preliminary data.</text>
</comment>
<feature type="transmembrane region" description="Helical" evidence="6">
    <location>
        <begin position="6"/>
        <end position="25"/>
    </location>
</feature>
<keyword evidence="3 6" id="KW-1133">Transmembrane helix</keyword>
<protein>
    <recommendedName>
        <fullName evidence="7">TLC domain-containing protein</fullName>
    </recommendedName>
</protein>
<evidence type="ECO:0000256" key="2">
    <source>
        <dbReference type="ARBA" id="ARBA00022692"/>
    </source>
</evidence>
<dbReference type="PANTHER" id="PTHR31898">
    <property type="entry name" value="TRANSMEMBRANE PROTEIN 136"/>
    <property type="match status" value="1"/>
</dbReference>
<dbReference type="AlphaFoldDB" id="A0ABD1YNY4"/>
<comment type="subcellular location">
    <subcellularLocation>
        <location evidence="1">Membrane</location>
        <topology evidence="1">Multi-pass membrane protein</topology>
    </subcellularLocation>
</comment>
<feature type="transmembrane region" description="Helical" evidence="6">
    <location>
        <begin position="37"/>
        <end position="55"/>
    </location>
</feature>
<reference evidence="8 9" key="1">
    <citation type="submission" date="2024-09" db="EMBL/GenBank/DDBJ databases">
        <title>Chromosome-scale assembly of Riccia fluitans.</title>
        <authorList>
            <person name="Paukszto L."/>
            <person name="Sawicki J."/>
            <person name="Karawczyk K."/>
            <person name="Piernik-Szablinska J."/>
            <person name="Szczecinska M."/>
            <person name="Mazdziarz M."/>
        </authorList>
    </citation>
    <scope>NUCLEOTIDE SEQUENCE [LARGE SCALE GENOMIC DNA]</scope>
    <source>
        <strain evidence="8">Rf_01</strain>
        <tissue evidence="8">Aerial parts of the thallus</tissue>
    </source>
</reference>
<feature type="domain" description="TLC" evidence="7">
    <location>
        <begin position="28"/>
        <end position="217"/>
    </location>
</feature>
<feature type="transmembrane region" description="Helical" evidence="6">
    <location>
        <begin position="75"/>
        <end position="94"/>
    </location>
</feature>
<evidence type="ECO:0000313" key="9">
    <source>
        <dbReference type="Proteomes" id="UP001605036"/>
    </source>
</evidence>
<evidence type="ECO:0000259" key="7">
    <source>
        <dbReference type="PROSITE" id="PS50922"/>
    </source>
</evidence>
<keyword evidence="9" id="KW-1185">Reference proteome</keyword>
<evidence type="ECO:0000313" key="8">
    <source>
        <dbReference type="EMBL" id="KAL2632303.1"/>
    </source>
</evidence>
<gene>
    <name evidence="8" type="ORF">R1flu_016989</name>
</gene>
<proteinExistence type="predicted"/>
<evidence type="ECO:0000256" key="4">
    <source>
        <dbReference type="ARBA" id="ARBA00023136"/>
    </source>
</evidence>
<sequence length="224" mass="24952">MADWQGLAIGTVAWGAGFGIVRALLGSKKSWDFCNRCISMVHVFVCIYLCMVSVRDWSRPMDAVGSPSSRLEMRAITTSLAYFIYDFFCCLLDVPVDYANAVHHIVTIIGLGYGFVLQTSGPELVACLWLMELSNPFMHARELLKELGVKDTPVNMANDLAFVAVFTLARLGVGPVVVYHTLMSDDPLAVKIGAVGIQVISIFWFYRIARMVLYKLTRKKKKAQ</sequence>
<dbReference type="GO" id="GO:0016020">
    <property type="term" value="C:membrane"/>
    <property type="evidence" value="ECO:0007669"/>
    <property type="project" value="UniProtKB-SubCell"/>
</dbReference>